<feature type="region of interest" description="Disordered" evidence="1">
    <location>
        <begin position="16"/>
        <end position="46"/>
    </location>
</feature>
<dbReference type="Proteomes" id="UP000826195">
    <property type="component" value="Unassembled WGS sequence"/>
</dbReference>
<gene>
    <name evidence="2" type="ORF">KQX54_014373</name>
</gene>
<reference evidence="2 3" key="1">
    <citation type="journal article" date="2021" name="J. Hered.">
        <title>A chromosome-level genome assembly of the parasitoid wasp, Cotesia glomerata (Hymenoptera: Braconidae).</title>
        <authorList>
            <person name="Pinto B.J."/>
            <person name="Weis J.J."/>
            <person name="Gamble T."/>
            <person name="Ode P.J."/>
            <person name="Paul R."/>
            <person name="Zaspel J.M."/>
        </authorList>
    </citation>
    <scope>NUCLEOTIDE SEQUENCE [LARGE SCALE GENOMIC DNA]</scope>
    <source>
        <strain evidence="2">CgM1</strain>
    </source>
</reference>
<organism evidence="2 3">
    <name type="scientific">Cotesia glomerata</name>
    <name type="common">Lepidopteran parasitic wasp</name>
    <name type="synonym">Apanteles glomeratus</name>
    <dbReference type="NCBI Taxonomy" id="32391"/>
    <lineage>
        <taxon>Eukaryota</taxon>
        <taxon>Metazoa</taxon>
        <taxon>Ecdysozoa</taxon>
        <taxon>Arthropoda</taxon>
        <taxon>Hexapoda</taxon>
        <taxon>Insecta</taxon>
        <taxon>Pterygota</taxon>
        <taxon>Neoptera</taxon>
        <taxon>Endopterygota</taxon>
        <taxon>Hymenoptera</taxon>
        <taxon>Apocrita</taxon>
        <taxon>Ichneumonoidea</taxon>
        <taxon>Braconidae</taxon>
        <taxon>Microgastrinae</taxon>
        <taxon>Cotesia</taxon>
    </lineage>
</organism>
<proteinExistence type="predicted"/>
<sequence length="192" mass="21486">MENRLFLYEVPVQRDSDAETKVDEDLPGPVEDGSKDSGYNSDTPSEIGGEELARIWFGLHSRIDETNLGSRGSRICNLYVDEELCLARFRHAVSLSAGKHLLDLEFAPQMREGGFLFMDPLLVLLGDLSSDEMMWILGQLPWKDRVLRSSNSLLLGLVSKGSNLIKSLLGASDRILGVLEWFIMLLESNDEI</sequence>
<evidence type="ECO:0000313" key="3">
    <source>
        <dbReference type="Proteomes" id="UP000826195"/>
    </source>
</evidence>
<evidence type="ECO:0000313" key="2">
    <source>
        <dbReference type="EMBL" id="KAH0561196.1"/>
    </source>
</evidence>
<keyword evidence="3" id="KW-1185">Reference proteome</keyword>
<dbReference type="EMBL" id="JAHXZJ010000374">
    <property type="protein sequence ID" value="KAH0561196.1"/>
    <property type="molecule type" value="Genomic_DNA"/>
</dbReference>
<name>A0AAV7IY04_COTGL</name>
<dbReference type="AlphaFoldDB" id="A0AAV7IY04"/>
<comment type="caution">
    <text evidence="2">The sequence shown here is derived from an EMBL/GenBank/DDBJ whole genome shotgun (WGS) entry which is preliminary data.</text>
</comment>
<evidence type="ECO:0000256" key="1">
    <source>
        <dbReference type="SAM" id="MobiDB-lite"/>
    </source>
</evidence>
<accession>A0AAV7IY04</accession>
<protein>
    <submittedName>
        <fullName evidence="2">Uncharacterized protein</fullName>
    </submittedName>
</protein>